<dbReference type="Pfam" id="PF04304">
    <property type="entry name" value="DUF454"/>
    <property type="match status" value="1"/>
</dbReference>
<evidence type="ECO:0000313" key="1">
    <source>
        <dbReference type="EMBL" id="NYD89706.1"/>
    </source>
</evidence>
<proteinExistence type="predicted"/>
<gene>
    <name evidence="1" type="ORF">HD841_001486</name>
</gene>
<evidence type="ECO:0000313" key="2">
    <source>
        <dbReference type="Proteomes" id="UP000517753"/>
    </source>
</evidence>
<dbReference type="PIRSF" id="PIRSF016789">
    <property type="entry name" value="DUF454"/>
    <property type="match status" value="1"/>
</dbReference>
<dbReference type="PANTHER" id="PTHR35813">
    <property type="entry name" value="INNER MEMBRANE PROTEIN YBAN"/>
    <property type="match status" value="1"/>
</dbReference>
<dbReference type="AlphaFoldDB" id="A0A7Y9K1A2"/>
<dbReference type="InterPro" id="IPR007401">
    <property type="entry name" value="DUF454"/>
</dbReference>
<reference evidence="1 2" key="2">
    <citation type="submission" date="2020-08" db="EMBL/GenBank/DDBJ databases">
        <title>The Agave Microbiome: Exploring the role of microbial communities in plant adaptations to desert environments.</title>
        <authorList>
            <person name="Partida-Martinez L.P."/>
        </authorList>
    </citation>
    <scope>NUCLEOTIDE SEQUENCE [LARGE SCALE GENOMIC DNA]</scope>
    <source>
        <strain evidence="1 2">AS2.3</strain>
    </source>
</reference>
<dbReference type="PANTHER" id="PTHR35813:SF1">
    <property type="entry name" value="INNER MEMBRANE PROTEIN YBAN"/>
    <property type="match status" value="1"/>
</dbReference>
<accession>A0A7Y9K1A2</accession>
<comment type="caution">
    <text evidence="1">The sequence shown here is derived from an EMBL/GenBank/DDBJ whole genome shotgun (WGS) entry which is preliminary data.</text>
</comment>
<evidence type="ECO:0008006" key="3">
    <source>
        <dbReference type="Google" id="ProtNLM"/>
    </source>
</evidence>
<organism evidence="1 2">
    <name type="scientific">Sphingomonas melonis</name>
    <dbReference type="NCBI Taxonomy" id="152682"/>
    <lineage>
        <taxon>Bacteria</taxon>
        <taxon>Pseudomonadati</taxon>
        <taxon>Pseudomonadota</taxon>
        <taxon>Alphaproteobacteria</taxon>
        <taxon>Sphingomonadales</taxon>
        <taxon>Sphingomonadaceae</taxon>
        <taxon>Sphingomonas</taxon>
    </lineage>
</organism>
<dbReference type="Proteomes" id="UP000517753">
    <property type="component" value="Unassembled WGS sequence"/>
</dbReference>
<dbReference type="GO" id="GO:0005886">
    <property type="term" value="C:plasma membrane"/>
    <property type="evidence" value="ECO:0007669"/>
    <property type="project" value="TreeGrafter"/>
</dbReference>
<protein>
    <recommendedName>
        <fullName evidence="3">DUF454 domain-containing protein</fullName>
    </recommendedName>
</protein>
<sequence>MALGLFLVGISFVGLFVPLLPTTDSLILALPCFARSSVRRERWLFDHPRGEPPLCAWRAERAIPRRANIAACVEMTDDYAIFCLAARPGQIAAMSVAAAMIGSAAWIVTRPSPSMEA</sequence>
<keyword evidence="2" id="KW-1185">Reference proteome</keyword>
<name>A0A7Y9K1A2_9SPHN</name>
<dbReference type="RefSeq" id="WP_257015339.1">
    <property type="nucleotide sequence ID" value="NZ_JACCBY010000002.1"/>
</dbReference>
<dbReference type="EMBL" id="JACCBY010000002">
    <property type="protein sequence ID" value="NYD89706.1"/>
    <property type="molecule type" value="Genomic_DNA"/>
</dbReference>
<reference evidence="1 2" key="1">
    <citation type="submission" date="2020-07" db="EMBL/GenBank/DDBJ databases">
        <authorList>
            <person name="Partida-Martinez L."/>
            <person name="Huntemann M."/>
            <person name="Clum A."/>
            <person name="Wang J."/>
            <person name="Palaniappan K."/>
            <person name="Ritter S."/>
            <person name="Chen I.-M."/>
            <person name="Stamatis D."/>
            <person name="Reddy T."/>
            <person name="O'Malley R."/>
            <person name="Daum C."/>
            <person name="Shapiro N."/>
            <person name="Ivanova N."/>
            <person name="Kyrpides N."/>
            <person name="Woyke T."/>
        </authorList>
    </citation>
    <scope>NUCLEOTIDE SEQUENCE [LARGE SCALE GENOMIC DNA]</scope>
    <source>
        <strain evidence="1 2">AS2.3</strain>
    </source>
</reference>